<evidence type="ECO:0000256" key="2">
    <source>
        <dbReference type="SAM" id="Phobius"/>
    </source>
</evidence>
<name>A0A3E2U123_9FIRM</name>
<evidence type="ECO:0000256" key="1">
    <source>
        <dbReference type="SAM" id="MobiDB-lite"/>
    </source>
</evidence>
<evidence type="ECO:0000313" key="5">
    <source>
        <dbReference type="EMBL" id="RGB89884.1"/>
    </source>
</evidence>
<keyword evidence="2" id="KW-0472">Membrane</keyword>
<keyword evidence="3" id="KW-0732">Signal</keyword>
<feature type="region of interest" description="Disordered" evidence="1">
    <location>
        <begin position="243"/>
        <end position="281"/>
    </location>
</feature>
<reference evidence="5 6" key="1">
    <citation type="submission" date="2018-08" db="EMBL/GenBank/DDBJ databases">
        <title>A genome reference for cultivated species of the human gut microbiota.</title>
        <authorList>
            <person name="Zou Y."/>
            <person name="Xue W."/>
            <person name="Luo G."/>
        </authorList>
    </citation>
    <scope>NUCLEOTIDE SEQUENCE [LARGE SCALE GENOMIC DNA]</scope>
    <source>
        <strain evidence="5 6">AF31-14AC</strain>
    </source>
</reference>
<keyword evidence="2" id="KW-1133">Transmembrane helix</keyword>
<feature type="chain" id="PRO_5017547658" evidence="3">
    <location>
        <begin position="31"/>
        <end position="281"/>
    </location>
</feature>
<feature type="signal peptide" evidence="3">
    <location>
        <begin position="1"/>
        <end position="30"/>
    </location>
</feature>
<feature type="domain" description="TPM" evidence="4">
    <location>
        <begin position="41"/>
        <end position="161"/>
    </location>
</feature>
<dbReference type="Proteomes" id="UP000260782">
    <property type="component" value="Unassembled WGS sequence"/>
</dbReference>
<evidence type="ECO:0000256" key="3">
    <source>
        <dbReference type="SAM" id="SignalP"/>
    </source>
</evidence>
<feature type="transmembrane region" description="Helical" evidence="2">
    <location>
        <begin position="189"/>
        <end position="210"/>
    </location>
</feature>
<dbReference type="PANTHER" id="PTHR30373">
    <property type="entry name" value="UPF0603 PROTEIN YGCG"/>
    <property type="match status" value="1"/>
</dbReference>
<dbReference type="EMBL" id="QVES01000002">
    <property type="protein sequence ID" value="RGB89884.1"/>
    <property type="molecule type" value="Genomic_DNA"/>
</dbReference>
<dbReference type="RefSeq" id="WP_117529468.1">
    <property type="nucleotide sequence ID" value="NZ_QVES01000002.1"/>
</dbReference>
<proteinExistence type="predicted"/>
<feature type="compositionally biased region" description="Basic and acidic residues" evidence="1">
    <location>
        <begin position="243"/>
        <end position="256"/>
    </location>
</feature>
<accession>A0A3E2U123</accession>
<dbReference type="PANTHER" id="PTHR30373:SF2">
    <property type="entry name" value="UPF0603 PROTEIN YGCG"/>
    <property type="match status" value="1"/>
</dbReference>
<dbReference type="Gene3D" id="3.10.310.50">
    <property type="match status" value="1"/>
</dbReference>
<organism evidence="5 6">
    <name type="scientific">Faecalibacterium prausnitzii</name>
    <dbReference type="NCBI Taxonomy" id="853"/>
    <lineage>
        <taxon>Bacteria</taxon>
        <taxon>Bacillati</taxon>
        <taxon>Bacillota</taxon>
        <taxon>Clostridia</taxon>
        <taxon>Eubacteriales</taxon>
        <taxon>Oscillospiraceae</taxon>
        <taxon>Faecalibacterium</taxon>
    </lineage>
</organism>
<dbReference type="InterPro" id="IPR007621">
    <property type="entry name" value="TPM_dom"/>
</dbReference>
<protein>
    <submittedName>
        <fullName evidence="5">TPM domain-containing protein</fullName>
    </submittedName>
</protein>
<gene>
    <name evidence="5" type="ORF">DWZ25_02430</name>
</gene>
<comment type="caution">
    <text evidence="5">The sequence shown here is derived from an EMBL/GenBank/DDBJ whole genome shotgun (WGS) entry which is preliminary data.</text>
</comment>
<keyword evidence="2" id="KW-0812">Transmembrane</keyword>
<evidence type="ECO:0000313" key="6">
    <source>
        <dbReference type="Proteomes" id="UP000260782"/>
    </source>
</evidence>
<dbReference type="Pfam" id="PF04536">
    <property type="entry name" value="TPM_phosphatase"/>
    <property type="match status" value="1"/>
</dbReference>
<dbReference type="AlphaFoldDB" id="A0A3E2U123"/>
<feature type="compositionally biased region" description="Low complexity" evidence="1">
    <location>
        <begin position="257"/>
        <end position="272"/>
    </location>
</feature>
<evidence type="ECO:0000259" key="4">
    <source>
        <dbReference type="Pfam" id="PF04536"/>
    </source>
</evidence>
<sequence>MKKTATRLRSLCAALAALVLLLALAVPAFAADGFADLYYRVNDSAEVLTEDEDSELEASLEELSVRQSFDVVVATIDSLEGEGYTSMEEYADDLYDYCQFGYGENRDGVLLLVSIGDRKWHISTCGYGITAFTDAGIQYLGEQMTPDMADGDYAAAFRTFIHWTDAYVTAAREGHPYDVDNMPKEPFSIVYLGVALVIGLVTALIVTGVMKSQLKSVAPQRDATSYVRQGSMKLTNQRDLYLYRDVHRTERPKESSSSDSGGSSTHTSSSGTTHGGGGGSF</sequence>